<dbReference type="OrthoDB" id="1957521at2"/>
<gene>
    <name evidence="1" type="ORF">FQB35_09235</name>
</gene>
<evidence type="ECO:0000313" key="1">
    <source>
        <dbReference type="EMBL" id="QEK13638.1"/>
    </source>
</evidence>
<organism evidence="1 2">
    <name type="scientific">Crassaminicella thermophila</name>
    <dbReference type="NCBI Taxonomy" id="2599308"/>
    <lineage>
        <taxon>Bacteria</taxon>
        <taxon>Bacillati</taxon>
        <taxon>Bacillota</taxon>
        <taxon>Clostridia</taxon>
        <taxon>Eubacteriales</taxon>
        <taxon>Clostridiaceae</taxon>
        <taxon>Crassaminicella</taxon>
    </lineage>
</organism>
<evidence type="ECO:0000313" key="2">
    <source>
        <dbReference type="Proteomes" id="UP000324646"/>
    </source>
</evidence>
<dbReference type="InterPro" id="IPR025617">
    <property type="entry name" value="YqzL"/>
</dbReference>
<dbReference type="Proteomes" id="UP000324646">
    <property type="component" value="Chromosome"/>
</dbReference>
<dbReference type="KEGG" id="crs:FQB35_09235"/>
<reference evidence="1 2" key="1">
    <citation type="submission" date="2019-07" db="EMBL/GenBank/DDBJ databases">
        <title>Complete genome of Crassaminicella thermophila SY095.</title>
        <authorList>
            <person name="Li X."/>
        </authorList>
    </citation>
    <scope>NUCLEOTIDE SEQUENCE [LARGE SCALE GENOMIC DNA]</scope>
    <source>
        <strain evidence="1 2">SY095</strain>
    </source>
</reference>
<proteinExistence type="predicted"/>
<sequence length="30" mass="3603">MGTAEWFWRVFMLTGNINAYLGYRELVSNY</sequence>
<dbReference type="AlphaFoldDB" id="A0A5C0SKC3"/>
<dbReference type="Pfam" id="PF14006">
    <property type="entry name" value="YqzL"/>
    <property type="match status" value="1"/>
</dbReference>
<protein>
    <submittedName>
        <fullName evidence="1">YqzL family protein</fullName>
    </submittedName>
</protein>
<name>A0A5C0SKC3_CRATE</name>
<dbReference type="EMBL" id="CP042243">
    <property type="protein sequence ID" value="QEK13638.1"/>
    <property type="molecule type" value="Genomic_DNA"/>
</dbReference>
<accession>A0A5C0SKC3</accession>
<keyword evidence="2" id="KW-1185">Reference proteome</keyword>